<protein>
    <submittedName>
        <fullName evidence="1">Phage portal protein</fullName>
    </submittedName>
</protein>
<name>A0A163YU05_9BACL</name>
<proteinExistence type="predicted"/>
<organism evidence="1 2">
    <name type="scientific">Paenibacillus elgii</name>
    <dbReference type="NCBI Taxonomy" id="189691"/>
    <lineage>
        <taxon>Bacteria</taxon>
        <taxon>Bacillati</taxon>
        <taxon>Bacillota</taxon>
        <taxon>Bacilli</taxon>
        <taxon>Bacillales</taxon>
        <taxon>Paenibacillaceae</taxon>
        <taxon>Paenibacillus</taxon>
    </lineage>
</organism>
<reference evidence="2" key="1">
    <citation type="submission" date="2016-01" db="EMBL/GenBank/DDBJ databases">
        <title>Draft genome of Chromobacterium sp. F49.</title>
        <authorList>
            <person name="Hong K.W."/>
        </authorList>
    </citation>
    <scope>NUCLEOTIDE SEQUENCE [LARGE SCALE GENOMIC DNA]</scope>
    <source>
        <strain evidence="2">M63</strain>
    </source>
</reference>
<dbReference type="Proteomes" id="UP000076563">
    <property type="component" value="Unassembled WGS sequence"/>
</dbReference>
<accession>A0A163YU05</accession>
<dbReference type="EMBL" id="LQRA01000048">
    <property type="protein sequence ID" value="KZE80317.1"/>
    <property type="molecule type" value="Genomic_DNA"/>
</dbReference>
<dbReference type="AlphaFoldDB" id="A0A163YU05"/>
<gene>
    <name evidence="1" type="ORF">AV654_12450</name>
</gene>
<dbReference type="InterPro" id="IPR018755">
    <property type="entry name" value="Phage_Mu_Gp48"/>
</dbReference>
<keyword evidence="2" id="KW-1185">Reference proteome</keyword>
<dbReference type="OrthoDB" id="1629754at2"/>
<comment type="caution">
    <text evidence="1">The sequence shown here is derived from an EMBL/GenBank/DDBJ whole genome shotgun (WGS) entry which is preliminary data.</text>
</comment>
<evidence type="ECO:0000313" key="1">
    <source>
        <dbReference type="EMBL" id="KZE80317.1"/>
    </source>
</evidence>
<dbReference type="RefSeq" id="WP_063180004.1">
    <property type="nucleotide sequence ID" value="NZ_JAAIVH010000001.1"/>
</dbReference>
<sequence>MKYQLTSPRAQTMMDYLPEYYGTSAIMGAIVDQQAAELDKFYQTLDEVLKQYFVQTATWGLDLWEMELGLPVRYQLPDNERRGFILSRIRGIGTATRSTVEQVAESFGNGSMDIIEDFQAYRIIVRFAEKTGIPLNIQDLQTALREVVPAHLDIQYEYNHLTWDNLESKHVTWDMIENLHLTWDQFQEYL</sequence>
<evidence type="ECO:0000313" key="2">
    <source>
        <dbReference type="Proteomes" id="UP000076563"/>
    </source>
</evidence>
<dbReference type="Pfam" id="PF10076">
    <property type="entry name" value="Phage_Mu_Gp48"/>
    <property type="match status" value="1"/>
</dbReference>